<dbReference type="Proteomes" id="UP001183202">
    <property type="component" value="Unassembled WGS sequence"/>
</dbReference>
<dbReference type="InterPro" id="IPR039448">
    <property type="entry name" value="Beta_helix"/>
</dbReference>
<feature type="domain" description="Right handed beta helix" evidence="3">
    <location>
        <begin position="91"/>
        <end position="270"/>
    </location>
</feature>
<dbReference type="Pfam" id="PF13229">
    <property type="entry name" value="Beta_helix"/>
    <property type="match status" value="1"/>
</dbReference>
<keyword evidence="5" id="KW-1185">Reference proteome</keyword>
<evidence type="ECO:0000259" key="3">
    <source>
        <dbReference type="Pfam" id="PF13229"/>
    </source>
</evidence>
<feature type="chain" id="PRO_5045763865" evidence="2">
    <location>
        <begin position="25"/>
        <end position="295"/>
    </location>
</feature>
<dbReference type="InterPro" id="IPR006626">
    <property type="entry name" value="PbH1"/>
</dbReference>
<evidence type="ECO:0000256" key="1">
    <source>
        <dbReference type="SAM" id="MobiDB-lite"/>
    </source>
</evidence>
<keyword evidence="2" id="KW-0732">Signal</keyword>
<dbReference type="RefSeq" id="WP_311560352.1">
    <property type="nucleotide sequence ID" value="NZ_JAVREJ010000047.1"/>
</dbReference>
<reference evidence="5" key="1">
    <citation type="submission" date="2023-07" db="EMBL/GenBank/DDBJ databases">
        <title>30 novel species of actinomycetes from the DSMZ collection.</title>
        <authorList>
            <person name="Nouioui I."/>
        </authorList>
    </citation>
    <scope>NUCLEOTIDE SEQUENCE [LARGE SCALE GENOMIC DNA]</scope>
    <source>
        <strain evidence="5">DSM 45834</strain>
    </source>
</reference>
<comment type="caution">
    <text evidence="4">The sequence shown here is derived from an EMBL/GenBank/DDBJ whole genome shotgun (WGS) entry which is preliminary data.</text>
</comment>
<feature type="region of interest" description="Disordered" evidence="1">
    <location>
        <begin position="274"/>
        <end position="295"/>
    </location>
</feature>
<dbReference type="SUPFAM" id="SSF51126">
    <property type="entry name" value="Pectin lyase-like"/>
    <property type="match status" value="1"/>
</dbReference>
<organism evidence="4 5">
    <name type="scientific">Pseudonocardia charpentierae</name>
    <dbReference type="NCBI Taxonomy" id="3075545"/>
    <lineage>
        <taxon>Bacteria</taxon>
        <taxon>Bacillati</taxon>
        <taxon>Actinomycetota</taxon>
        <taxon>Actinomycetes</taxon>
        <taxon>Pseudonocardiales</taxon>
        <taxon>Pseudonocardiaceae</taxon>
        <taxon>Pseudonocardia</taxon>
    </lineage>
</organism>
<dbReference type="SMART" id="SM00710">
    <property type="entry name" value="PbH1"/>
    <property type="match status" value="3"/>
</dbReference>
<evidence type="ECO:0000313" key="5">
    <source>
        <dbReference type="Proteomes" id="UP001183202"/>
    </source>
</evidence>
<dbReference type="EMBL" id="JAVREJ010000047">
    <property type="protein sequence ID" value="MDT0353840.1"/>
    <property type="molecule type" value="Genomic_DNA"/>
</dbReference>
<protein>
    <submittedName>
        <fullName evidence="4">Right-handed parallel beta-helix repeat-containing protein</fullName>
    </submittedName>
</protein>
<feature type="signal peptide" evidence="2">
    <location>
        <begin position="1"/>
        <end position="24"/>
    </location>
</feature>
<name>A0ABU2NIP1_9PSEU</name>
<proteinExistence type="predicted"/>
<dbReference type="Gene3D" id="2.160.20.10">
    <property type="entry name" value="Single-stranded right-handed beta-helix, Pectin lyase-like"/>
    <property type="match status" value="1"/>
</dbReference>
<gene>
    <name evidence="4" type="ORF">RM445_30575</name>
</gene>
<evidence type="ECO:0000256" key="2">
    <source>
        <dbReference type="SAM" id="SignalP"/>
    </source>
</evidence>
<dbReference type="InterPro" id="IPR012334">
    <property type="entry name" value="Pectin_lyas_fold"/>
</dbReference>
<dbReference type="PROSITE" id="PS51257">
    <property type="entry name" value="PROKAR_LIPOPROTEIN"/>
    <property type="match status" value="1"/>
</dbReference>
<sequence length="295" mass="30964">MRRLITVLVIGLTAGIGLSSCTSASPPVEGGGAPLVATECRGGADDPQPGDMICYSGELDDPLKITRGGMPEAPITYAGGGSTTVPGIRVEADHVVVQGFISDGADSTGIWASGEGVTIQDNVITQVRWTGEDVDGIRFFGDGFRVLRNTVRDLEGTDDVGDSHVDCMQTYATSGPGSSNVVIQGNRCEEIRAQCLMAEGPNDEGGSREGVSRNWLFDGNYCDAYAKAQSVALEDIQNVTISNNEMVGKANKAFALGEGSTGIVVKDNKIGPDYRREVGFDHPSAQQGYQGPPAE</sequence>
<dbReference type="InterPro" id="IPR011050">
    <property type="entry name" value="Pectin_lyase_fold/virulence"/>
</dbReference>
<accession>A0ABU2NIP1</accession>
<evidence type="ECO:0000313" key="4">
    <source>
        <dbReference type="EMBL" id="MDT0353840.1"/>
    </source>
</evidence>